<dbReference type="EMBL" id="JAFCMP010000041">
    <property type="protein sequence ID" value="KAG5189981.1"/>
    <property type="molecule type" value="Genomic_DNA"/>
</dbReference>
<feature type="domain" description="Helicase ATP-binding" evidence="7">
    <location>
        <begin position="399"/>
        <end position="590"/>
    </location>
</feature>
<dbReference type="OrthoDB" id="207239at2759"/>
<dbReference type="InterPro" id="IPR050079">
    <property type="entry name" value="DEAD_box_RNA_helicase"/>
</dbReference>
<feature type="region of interest" description="Disordered" evidence="5">
    <location>
        <begin position="215"/>
        <end position="250"/>
    </location>
</feature>
<dbReference type="Pfam" id="PF00270">
    <property type="entry name" value="DEAD"/>
    <property type="match status" value="1"/>
</dbReference>
<keyword evidence="1" id="KW-0547">Nucleotide-binding</keyword>
<dbReference type="GO" id="GO:0003676">
    <property type="term" value="F:nucleic acid binding"/>
    <property type="evidence" value="ECO:0007669"/>
    <property type="project" value="InterPro"/>
</dbReference>
<dbReference type="InterPro" id="IPR001650">
    <property type="entry name" value="Helicase_C-like"/>
</dbReference>
<organism evidence="9 10">
    <name type="scientific">Tribonema minus</name>
    <dbReference type="NCBI Taxonomy" id="303371"/>
    <lineage>
        <taxon>Eukaryota</taxon>
        <taxon>Sar</taxon>
        <taxon>Stramenopiles</taxon>
        <taxon>Ochrophyta</taxon>
        <taxon>PX clade</taxon>
        <taxon>Xanthophyceae</taxon>
        <taxon>Tribonematales</taxon>
        <taxon>Tribonemataceae</taxon>
        <taxon>Tribonema</taxon>
    </lineage>
</organism>
<feature type="domain" description="Helicase C-terminal" evidence="8">
    <location>
        <begin position="653"/>
        <end position="847"/>
    </location>
</feature>
<dbReference type="Proteomes" id="UP000664859">
    <property type="component" value="Unassembled WGS sequence"/>
</dbReference>
<keyword evidence="10" id="KW-1185">Reference proteome</keyword>
<evidence type="ECO:0000259" key="8">
    <source>
        <dbReference type="PROSITE" id="PS51194"/>
    </source>
</evidence>
<evidence type="ECO:0000256" key="5">
    <source>
        <dbReference type="SAM" id="MobiDB-lite"/>
    </source>
</evidence>
<dbReference type="GO" id="GO:0005829">
    <property type="term" value="C:cytosol"/>
    <property type="evidence" value="ECO:0007669"/>
    <property type="project" value="TreeGrafter"/>
</dbReference>
<feature type="signal peptide" evidence="6">
    <location>
        <begin position="1"/>
        <end position="19"/>
    </location>
</feature>
<evidence type="ECO:0000256" key="3">
    <source>
        <dbReference type="ARBA" id="ARBA00022806"/>
    </source>
</evidence>
<name>A0A835ZA34_9STRA</name>
<keyword evidence="3" id="KW-0347">Helicase</keyword>
<dbReference type="GO" id="GO:0005524">
    <property type="term" value="F:ATP binding"/>
    <property type="evidence" value="ECO:0007669"/>
    <property type="project" value="UniProtKB-KW"/>
</dbReference>
<reference evidence="9" key="1">
    <citation type="submission" date="2021-02" db="EMBL/GenBank/DDBJ databases">
        <title>First Annotated Genome of the Yellow-green Alga Tribonema minus.</title>
        <authorList>
            <person name="Mahan K.M."/>
        </authorList>
    </citation>
    <scope>NUCLEOTIDE SEQUENCE</scope>
    <source>
        <strain evidence="9">UTEX B ZZ1240</strain>
    </source>
</reference>
<dbReference type="Gene3D" id="3.40.50.300">
    <property type="entry name" value="P-loop containing nucleotide triphosphate hydrolases"/>
    <property type="match status" value="2"/>
</dbReference>
<evidence type="ECO:0000256" key="6">
    <source>
        <dbReference type="SAM" id="SignalP"/>
    </source>
</evidence>
<protein>
    <submittedName>
        <fullName evidence="9">P-loop containing nucleoside triphosphate hydrolase protein</fullName>
    </submittedName>
</protein>
<dbReference type="InterPro" id="IPR014001">
    <property type="entry name" value="Helicase_ATP-bd"/>
</dbReference>
<feature type="chain" id="PRO_5032903786" evidence="6">
    <location>
        <begin position="20"/>
        <end position="847"/>
    </location>
</feature>
<dbReference type="PANTHER" id="PTHR47959:SF1">
    <property type="entry name" value="ATP-DEPENDENT RNA HELICASE DBPA"/>
    <property type="match status" value="1"/>
</dbReference>
<dbReference type="PROSITE" id="PS51192">
    <property type="entry name" value="HELICASE_ATP_BIND_1"/>
    <property type="match status" value="1"/>
</dbReference>
<dbReference type="InterPro" id="IPR011545">
    <property type="entry name" value="DEAD/DEAH_box_helicase_dom"/>
</dbReference>
<dbReference type="PROSITE" id="PS51194">
    <property type="entry name" value="HELICASE_CTER"/>
    <property type="match status" value="1"/>
</dbReference>
<dbReference type="InterPro" id="IPR027417">
    <property type="entry name" value="P-loop_NTPase"/>
</dbReference>
<dbReference type="SMART" id="SM00487">
    <property type="entry name" value="DEXDc"/>
    <property type="match status" value="1"/>
</dbReference>
<comment type="caution">
    <text evidence="9">The sequence shown here is derived from an EMBL/GenBank/DDBJ whole genome shotgun (WGS) entry which is preliminary data.</text>
</comment>
<dbReference type="GO" id="GO:0016787">
    <property type="term" value="F:hydrolase activity"/>
    <property type="evidence" value="ECO:0007669"/>
    <property type="project" value="UniProtKB-KW"/>
</dbReference>
<evidence type="ECO:0000313" key="9">
    <source>
        <dbReference type="EMBL" id="KAG5189981.1"/>
    </source>
</evidence>
<dbReference type="SMART" id="SM00490">
    <property type="entry name" value="HELICc"/>
    <property type="match status" value="1"/>
</dbReference>
<keyword evidence="6" id="KW-0732">Signal</keyword>
<keyword evidence="2 9" id="KW-0378">Hydrolase</keyword>
<gene>
    <name evidence="9" type="ORF">JKP88DRAFT_300150</name>
</gene>
<keyword evidence="4" id="KW-0067">ATP-binding</keyword>
<accession>A0A835ZA34</accession>
<proteinExistence type="predicted"/>
<dbReference type="SUPFAM" id="SSF52540">
    <property type="entry name" value="P-loop containing nucleoside triphosphate hydrolases"/>
    <property type="match status" value="1"/>
</dbReference>
<evidence type="ECO:0000313" key="10">
    <source>
        <dbReference type="Proteomes" id="UP000664859"/>
    </source>
</evidence>
<sequence>MRQLYVSAAGLALIMGGDAFVTHSNNRLGGKLSRKRPRTTKPCHMSAAVRVAIIGDCAEDGVASAVAAKYGAEACNVAAALREKKGRKTDKVKATVARHLADAASGGWVLVGFPNSVPEAELFASSGDNFTKLVVLRTGEGQAAATGEMASLISRFEGQVVEVNGGSAEAVLAAIGGASNAANSDAVVASQPMAPAAPVELETNSPEAVTAAAVDAAPAASKTRKPHAEKAEPVASAKTATRKRNAETAAATAAEPLEQVMLDAAAALPQPPSDAEEGDAAPSPQLSAIEASMESIAALNTPAAPSIPWYAAVAKPTKKVKKSALAAAAAAATAASDSAASKIVQQLASTSTGKKLNGDLGTDADASVAFGELELRGAMAECLVKAGISTPSPIQAASMSRIATGESVMLHAETGSGKTLAFLLPLMQRIAATGANKPLQVMVVVPTRELAVQIAREAVLLGGGATKGVDLFLDQQAGVTLADVKAPIVVGTAKVLAQAVKKTRPSERVELLANLSAVVCDEVDRLVDTLSKYATKREADQRKRHPRPIMPLLTALKTRHPELQVIASSATVGRPLRRELAQALGLEDFKDGPAVVRANAIAPPRSKTSTVTVEEDDADGDVPADLAHSRAVMIPATIAHRYIALYREDFEEKIAAAVTAVRALRPPPRRPLIFIPASESVNRVALRLRSSGLVNARPLHEAMGFASAVDTDAAAAAAGGAEAAAATEDDAPSGFAHATQALAAHDALAALYAETEGAGEGEGGVEHAQVLVASADSARGLHFEGVDLVVILGRARGPDEYVHLSGRTGRQGRRGTVVSVVTYKEAKAMKGWEAQLKFRLEQWQVSL</sequence>
<dbReference type="AlphaFoldDB" id="A0A835ZA34"/>
<dbReference type="Pfam" id="PF00271">
    <property type="entry name" value="Helicase_C"/>
    <property type="match status" value="1"/>
</dbReference>
<evidence type="ECO:0000259" key="7">
    <source>
        <dbReference type="PROSITE" id="PS51192"/>
    </source>
</evidence>
<evidence type="ECO:0000256" key="2">
    <source>
        <dbReference type="ARBA" id="ARBA00022801"/>
    </source>
</evidence>
<dbReference type="PANTHER" id="PTHR47959">
    <property type="entry name" value="ATP-DEPENDENT RNA HELICASE RHLE-RELATED"/>
    <property type="match status" value="1"/>
</dbReference>
<dbReference type="GO" id="GO:0003724">
    <property type="term" value="F:RNA helicase activity"/>
    <property type="evidence" value="ECO:0007669"/>
    <property type="project" value="TreeGrafter"/>
</dbReference>
<evidence type="ECO:0000256" key="1">
    <source>
        <dbReference type="ARBA" id="ARBA00022741"/>
    </source>
</evidence>
<evidence type="ECO:0000256" key="4">
    <source>
        <dbReference type="ARBA" id="ARBA00022840"/>
    </source>
</evidence>